<feature type="region of interest" description="Disordered" evidence="9">
    <location>
        <begin position="1"/>
        <end position="60"/>
    </location>
</feature>
<evidence type="ECO:0000313" key="10">
    <source>
        <dbReference type="EMBL" id="ONH68335.1"/>
    </source>
</evidence>
<keyword evidence="11" id="KW-1185">Reference proteome</keyword>
<evidence type="ECO:0000256" key="7">
    <source>
        <dbReference type="RuleBase" id="RU366044"/>
    </source>
</evidence>
<dbReference type="EMBL" id="MPUK01000003">
    <property type="protein sequence ID" value="ONH68335.1"/>
    <property type="molecule type" value="Genomic_DNA"/>
</dbReference>
<evidence type="ECO:0000256" key="1">
    <source>
        <dbReference type="ARBA" id="ARBA00004123"/>
    </source>
</evidence>
<dbReference type="Proteomes" id="UP000189513">
    <property type="component" value="Unassembled WGS sequence"/>
</dbReference>
<evidence type="ECO:0000256" key="6">
    <source>
        <dbReference type="ARBA" id="ARBA00023242"/>
    </source>
</evidence>
<accession>A0A1V2L9P5</accession>
<evidence type="ECO:0000256" key="4">
    <source>
        <dbReference type="ARBA" id="ARBA00023125"/>
    </source>
</evidence>
<evidence type="ECO:0000256" key="3">
    <source>
        <dbReference type="ARBA" id="ARBA00023015"/>
    </source>
</evidence>
<gene>
    <name evidence="10" type="ORF">BON22_2114</name>
</gene>
<dbReference type="VEuPathDB" id="FungiDB:BON22_2114"/>
<dbReference type="GO" id="GO:0016251">
    <property type="term" value="F:RNA polymerase II general transcription initiation factor activity"/>
    <property type="evidence" value="ECO:0007669"/>
    <property type="project" value="TreeGrafter"/>
</dbReference>
<feature type="region of interest" description="Disordered" evidence="9">
    <location>
        <begin position="354"/>
        <end position="373"/>
    </location>
</feature>
<dbReference type="GO" id="GO:0005674">
    <property type="term" value="C:transcription factor TFIIF complex"/>
    <property type="evidence" value="ECO:0007669"/>
    <property type="project" value="TreeGrafter"/>
</dbReference>
<name>A0A1V2L9P5_CYBFA</name>
<feature type="compositionally biased region" description="Basic and acidic residues" evidence="9">
    <location>
        <begin position="49"/>
        <end position="60"/>
    </location>
</feature>
<dbReference type="GO" id="GO:0003743">
    <property type="term" value="F:translation initiation factor activity"/>
    <property type="evidence" value="ECO:0007669"/>
    <property type="project" value="UniProtKB-KW"/>
</dbReference>
<evidence type="ECO:0000256" key="9">
    <source>
        <dbReference type="SAM" id="MobiDB-lite"/>
    </source>
</evidence>
<comment type="similarity">
    <text evidence="2 7">Belongs to the TFIIF alpha subunit family.</text>
</comment>
<keyword evidence="5 7" id="KW-0804">Transcription</keyword>
<dbReference type="STRING" id="36022.A0A1V2L9P5"/>
<dbReference type="InterPro" id="IPR008851">
    <property type="entry name" value="TFIIF-alpha"/>
</dbReference>
<dbReference type="SUPFAM" id="SSF50916">
    <property type="entry name" value="Rap30/74 interaction domains"/>
    <property type="match status" value="1"/>
</dbReference>
<keyword evidence="4 7" id="KW-0238">DNA-binding</keyword>
<reference evidence="11" key="1">
    <citation type="journal article" date="2017" name="Genome Announc.">
        <title>Genome sequences of Cyberlindnera fabianii 65, Pichia kudriavzevii 129, and Saccharomyces cerevisiae 131 isolated from fermented masau fruits in Zimbabwe.</title>
        <authorList>
            <person name="van Rijswijck I.M.H."/>
            <person name="Derks M.F.L."/>
            <person name="Abee T."/>
            <person name="de Ridder D."/>
            <person name="Smid E.J."/>
        </authorList>
    </citation>
    <scope>NUCLEOTIDE SEQUENCE [LARGE SCALE GENOMIC DNA]</scope>
    <source>
        <strain evidence="11">65</strain>
    </source>
</reference>
<feature type="coiled-coil region" evidence="8">
    <location>
        <begin position="120"/>
        <end position="158"/>
    </location>
</feature>
<comment type="subcellular location">
    <subcellularLocation>
        <location evidence="1 7">Nucleus</location>
    </subcellularLocation>
</comment>
<keyword evidence="10" id="KW-0396">Initiation factor</keyword>
<evidence type="ECO:0000256" key="2">
    <source>
        <dbReference type="ARBA" id="ARBA00005249"/>
    </source>
</evidence>
<dbReference type="InterPro" id="IPR011039">
    <property type="entry name" value="TFIIF_interaction"/>
</dbReference>
<dbReference type="AlphaFoldDB" id="A0A1V2L9P5"/>
<feature type="compositionally biased region" description="Basic and acidic residues" evidence="9">
    <location>
        <begin position="311"/>
        <end position="321"/>
    </location>
</feature>
<keyword evidence="6 7" id="KW-0539">Nucleus</keyword>
<evidence type="ECO:0000313" key="11">
    <source>
        <dbReference type="Proteomes" id="UP000189513"/>
    </source>
</evidence>
<feature type="compositionally biased region" description="Basic and acidic residues" evidence="9">
    <location>
        <begin position="7"/>
        <end position="16"/>
    </location>
</feature>
<keyword evidence="3 7" id="KW-0805">Transcription regulation</keyword>
<feature type="compositionally biased region" description="Acidic residues" evidence="9">
    <location>
        <begin position="354"/>
        <end position="369"/>
    </location>
</feature>
<organism evidence="10 11">
    <name type="scientific">Cyberlindnera fabianii</name>
    <name type="common">Yeast</name>
    <name type="synonym">Hansenula fabianii</name>
    <dbReference type="NCBI Taxonomy" id="36022"/>
    <lineage>
        <taxon>Eukaryota</taxon>
        <taxon>Fungi</taxon>
        <taxon>Dikarya</taxon>
        <taxon>Ascomycota</taxon>
        <taxon>Saccharomycotina</taxon>
        <taxon>Saccharomycetes</taxon>
        <taxon>Phaffomycetales</taxon>
        <taxon>Phaffomycetaceae</taxon>
        <taxon>Cyberlindnera</taxon>
    </lineage>
</organism>
<proteinExistence type="inferred from homology"/>
<protein>
    <recommendedName>
        <fullName evidence="7">Transcription initiation factor IIF subunit alpha</fullName>
    </recommendedName>
</protein>
<dbReference type="OMA" id="FEEFYPW"/>
<dbReference type="Pfam" id="PF05793">
    <property type="entry name" value="TFIIF_alpha"/>
    <property type="match status" value="1"/>
</dbReference>
<feature type="region of interest" description="Disordered" evidence="9">
    <location>
        <begin position="193"/>
        <end position="215"/>
    </location>
</feature>
<evidence type="ECO:0000256" key="8">
    <source>
        <dbReference type="SAM" id="Coils"/>
    </source>
</evidence>
<dbReference type="GO" id="GO:0032968">
    <property type="term" value="P:positive regulation of transcription elongation by RNA polymerase II"/>
    <property type="evidence" value="ECO:0007669"/>
    <property type="project" value="InterPro"/>
</dbReference>
<sequence>MKVGELATKETEDDRGTAIQSGTYIRRVHKMSGNPLRPPARPFMKRPVKREGLRPIPPAKKEEVYNPDEWKEYTLKACTQADIEEVRTHIIKFQSKQPVDPRKFHLPIRLHRKETKNLQYQLTRAEIEQRQRENAQTKLEAEAEVQEQMEAKQQAIRDGLILPKFDITKDANVAPEPEKSEEQKKLEKLVKQQKNIAPDGGARRKVNPQKRKTRKLHAMDENAKKLRYEEYYPWVMEDYDGSNTWVGQYDASSADHYCLMYMKGDEFIMVPSDKVYKFTPRNKYATLTLEEAEARLQKHNTVPRWLMKHLDENEQKMTRSERTKKKLKTVEGSTERDGGASDHDDLDFDEEFADDEEAPIMEGNEDENKESERRIKREMLTANALGLKSEDNADDDVDDLFEVRKVDKDGERVRKTLIKTEAGVYDSDEELNPYLNESDLEAEKTDEELIAADLSKPVSPSGTTFGSRAGSPSIRRIRVKSYDQGFLVLKASPDVLKEFPPGEWNPQIKKRSIEPSSADERETKRVKLEPQEESVIKLEENPMIPAPAEDNILTAEDVIAVVKREGKVTAKSLILSLKSKLSNPENKARVKVFVKQLLKNDDGFLVLKNENA</sequence>
<keyword evidence="8" id="KW-0175">Coiled coil</keyword>
<dbReference type="GO" id="GO:0001096">
    <property type="term" value="F:TFIIF-class transcription factor complex binding"/>
    <property type="evidence" value="ECO:0007669"/>
    <property type="project" value="TreeGrafter"/>
</dbReference>
<evidence type="ECO:0000256" key="5">
    <source>
        <dbReference type="ARBA" id="ARBA00023163"/>
    </source>
</evidence>
<dbReference type="GO" id="GO:0006367">
    <property type="term" value="P:transcription initiation at RNA polymerase II promoter"/>
    <property type="evidence" value="ECO:0007669"/>
    <property type="project" value="InterPro"/>
</dbReference>
<comment type="caution">
    <text evidence="10">The sequence shown here is derived from an EMBL/GenBank/DDBJ whole genome shotgun (WGS) entry which is preliminary data.</text>
</comment>
<comment type="function">
    <text evidence="7">TFIIF is a general transcription initiation factor that binds to RNA polymerase II and helps to recruit it to the initiation complex in collaboration with TFIIB. It promotes transcription elongation.</text>
</comment>
<dbReference type="GO" id="GO:0003677">
    <property type="term" value="F:DNA binding"/>
    <property type="evidence" value="ECO:0007669"/>
    <property type="project" value="UniProtKB-KW"/>
</dbReference>
<dbReference type="PANTHER" id="PTHR13011:SF0">
    <property type="entry name" value="GENERAL TRANSCRIPTION FACTOR IIF SUBUNIT 1"/>
    <property type="match status" value="1"/>
</dbReference>
<feature type="compositionally biased region" description="Basic residues" evidence="9">
    <location>
        <begin position="203"/>
        <end position="215"/>
    </location>
</feature>
<feature type="region of interest" description="Disordered" evidence="9">
    <location>
        <begin position="500"/>
        <end position="524"/>
    </location>
</feature>
<dbReference type="PANTHER" id="PTHR13011">
    <property type="entry name" value="TFIIF-ALPHA"/>
    <property type="match status" value="1"/>
</dbReference>
<feature type="region of interest" description="Disordered" evidence="9">
    <location>
        <begin position="311"/>
        <end position="347"/>
    </location>
</feature>
<keyword evidence="10" id="KW-0648">Protein biosynthesis</keyword>
<feature type="compositionally biased region" description="Basic and acidic residues" evidence="9">
    <location>
        <begin position="333"/>
        <end position="343"/>
    </location>
</feature>